<evidence type="ECO:0000313" key="6">
    <source>
        <dbReference type="EMBL" id="MDN4171593.1"/>
    </source>
</evidence>
<proteinExistence type="inferred from homology"/>
<feature type="signal peptide" evidence="4">
    <location>
        <begin position="1"/>
        <end position="28"/>
    </location>
</feature>
<feature type="chain" id="PRO_5047413654" evidence="4">
    <location>
        <begin position="29"/>
        <end position="350"/>
    </location>
</feature>
<dbReference type="InterPro" id="IPR017853">
    <property type="entry name" value="GH"/>
</dbReference>
<keyword evidence="4" id="KW-0732">Signal</keyword>
<dbReference type="InterPro" id="IPR051923">
    <property type="entry name" value="Glycosyl_Hydrolase_39"/>
</dbReference>
<feature type="domain" description="Glycoside hydrolase family 5" evidence="5">
    <location>
        <begin position="63"/>
        <end position="303"/>
    </location>
</feature>
<evidence type="ECO:0000256" key="1">
    <source>
        <dbReference type="ARBA" id="ARBA00022801"/>
    </source>
</evidence>
<gene>
    <name evidence="6" type="ORF">QWY28_01410</name>
</gene>
<keyword evidence="7" id="KW-1185">Reference proteome</keyword>
<dbReference type="InterPro" id="IPR001547">
    <property type="entry name" value="Glyco_hydro_5"/>
</dbReference>
<reference evidence="6" key="1">
    <citation type="submission" date="2023-06" db="EMBL/GenBank/DDBJ databases">
        <title>Draft genome sequence of Nocardioides sp. SOB77.</title>
        <authorList>
            <person name="Zhang G."/>
        </authorList>
    </citation>
    <scope>NUCLEOTIDE SEQUENCE</scope>
    <source>
        <strain evidence="6">SOB77</strain>
    </source>
</reference>
<protein>
    <submittedName>
        <fullName evidence="6">Cellulase family glycosylhydrolase</fullName>
    </submittedName>
</protein>
<evidence type="ECO:0000256" key="2">
    <source>
        <dbReference type="ARBA" id="ARBA00023295"/>
    </source>
</evidence>
<evidence type="ECO:0000313" key="7">
    <source>
        <dbReference type="Proteomes" id="UP001168620"/>
    </source>
</evidence>
<accession>A0ABT8FAC0</accession>
<comment type="caution">
    <text evidence="6">The sequence shown here is derived from an EMBL/GenBank/DDBJ whole genome shotgun (WGS) entry which is preliminary data.</text>
</comment>
<comment type="similarity">
    <text evidence="3">Belongs to the glycosyl hydrolase 5 (cellulase A) family.</text>
</comment>
<organism evidence="6 7">
    <name type="scientific">Nocardioides oceani</name>
    <dbReference type="NCBI Taxonomy" id="3058369"/>
    <lineage>
        <taxon>Bacteria</taxon>
        <taxon>Bacillati</taxon>
        <taxon>Actinomycetota</taxon>
        <taxon>Actinomycetes</taxon>
        <taxon>Propionibacteriales</taxon>
        <taxon>Nocardioidaceae</taxon>
        <taxon>Nocardioides</taxon>
    </lineage>
</organism>
<dbReference type="PANTHER" id="PTHR12631:SF10">
    <property type="entry name" value="BETA-XYLOSIDASE-LIKE PROTEIN-RELATED"/>
    <property type="match status" value="1"/>
</dbReference>
<name>A0ABT8FAC0_9ACTN</name>
<keyword evidence="1 3" id="KW-0378">Hydrolase</keyword>
<keyword evidence="2 3" id="KW-0326">Glycosidase</keyword>
<dbReference type="Proteomes" id="UP001168620">
    <property type="component" value="Unassembled WGS sequence"/>
</dbReference>
<evidence type="ECO:0000259" key="5">
    <source>
        <dbReference type="Pfam" id="PF00150"/>
    </source>
</evidence>
<dbReference type="Pfam" id="PF00150">
    <property type="entry name" value="Cellulase"/>
    <property type="match status" value="1"/>
</dbReference>
<evidence type="ECO:0000256" key="3">
    <source>
        <dbReference type="RuleBase" id="RU361153"/>
    </source>
</evidence>
<dbReference type="SUPFAM" id="SSF51445">
    <property type="entry name" value="(Trans)glycosidases"/>
    <property type="match status" value="1"/>
</dbReference>
<sequence length="350" mass="37271">MMRNRTLSTLLAPLVLALGLSVTLTAPASSLRPTTAASTSVTAPSEGYGFTDGMGILALSDADLDRTLDAVAATGGSWLRMPLPWALVERTQGSYDWTRTDRVVAEARERGLRVIGVVAYVPDWARTSDAPTAPPADPAAFGAFAGDLAEHYAGSVDTFEIWNEPNLAPFYGGQPDARSFTALLRAAYPAIKAVQPRSTVVLGGLSKARSDATAPNTFLGNVYKYGGRGFFDAVGFHPYVNATGYAADSQRVWQQVANLRATMVLRGDLLKQIWFTESGMSTWAGGYTAQQQADAAVDQLRKAAQASYVGPSILYSVRDSGVVPTDVGQNFGALMTHDWRAKPLAAVLAD</sequence>
<dbReference type="EMBL" id="JAUHJQ010000001">
    <property type="protein sequence ID" value="MDN4171593.1"/>
    <property type="molecule type" value="Genomic_DNA"/>
</dbReference>
<evidence type="ECO:0000256" key="4">
    <source>
        <dbReference type="SAM" id="SignalP"/>
    </source>
</evidence>
<dbReference type="PANTHER" id="PTHR12631">
    <property type="entry name" value="ALPHA-L-IDURONIDASE"/>
    <property type="match status" value="1"/>
</dbReference>
<dbReference type="Gene3D" id="3.20.20.80">
    <property type="entry name" value="Glycosidases"/>
    <property type="match status" value="1"/>
</dbReference>